<sequence length="93" mass="10502">MSTIVETIHHGATRSYVELLEDHATRLRTVNARMAEGMLAAAERGDRDTVRATAEAMRLNGAEAERYQTQASWHRHDNGETVLVRPMVKPWSD</sequence>
<name>G1JWZ7_9CAUD</name>
<accession>G1JWZ7</accession>
<gene>
    <name evidence="1" type="primary">129</name>
    <name evidence="1" type="ORF">EUREKA_129</name>
</gene>
<evidence type="ECO:0000313" key="1">
    <source>
        <dbReference type="EMBL" id="AEL98141.1"/>
    </source>
</evidence>
<keyword evidence="2" id="KW-1185">Reference proteome</keyword>
<dbReference type="EMBL" id="JN412590">
    <property type="protein sequence ID" value="AEL98141.1"/>
    <property type="molecule type" value="Genomic_DNA"/>
</dbReference>
<organism evidence="1 2">
    <name type="scientific">Mycobacterium phage Eureka</name>
    <dbReference type="NCBI Taxonomy" id="2922993"/>
    <lineage>
        <taxon>Viruses</taxon>
        <taxon>Duplodnaviria</taxon>
        <taxon>Heunggongvirae</taxon>
        <taxon>Uroviricota</taxon>
        <taxon>Caudoviricetes</taxon>
        <taxon>Kostyavirus</taxon>
        <taxon>Kostyavirus eureka</taxon>
    </lineage>
</organism>
<evidence type="ECO:0000313" key="2">
    <source>
        <dbReference type="Proteomes" id="UP000000698"/>
    </source>
</evidence>
<protein>
    <submittedName>
        <fullName evidence="1">Uncharacterized protein</fullName>
    </submittedName>
</protein>
<reference evidence="1 2" key="1">
    <citation type="journal article" date="2012" name="J. Virol.">
        <title>Complete Genome Sequences of 138 Mycobacteriophages.</title>
        <authorList>
            <consortium name="the Science Education Alliance Phage Hunters Advancing Genomics and Evolutionary Science Program"/>
            <consortium name="the KwaZulu-Natal Research Institute for Tuberculosis and HIV Mycobacterial Genetics Course Students"/>
            <consortium name="the Phage Hunters Integrating Research and Education Program"/>
            <person name="Hatfull G.F."/>
        </authorList>
    </citation>
    <scope>NUCLEOTIDE SEQUENCE [LARGE SCALE GENOMIC DNA]</scope>
</reference>
<dbReference type="RefSeq" id="YP_009591667.1">
    <property type="nucleotide sequence ID" value="NC_041850.1"/>
</dbReference>
<dbReference type="GeneID" id="40067127"/>
<proteinExistence type="predicted"/>
<dbReference type="Proteomes" id="UP000000698">
    <property type="component" value="Segment"/>
</dbReference>